<dbReference type="EC" id="3.2.1.23" evidence="4"/>
<reference evidence="4" key="1">
    <citation type="journal article" date="2021" name="PeerJ">
        <title>Extensive microbial diversity within the chicken gut microbiome revealed by metagenomics and culture.</title>
        <authorList>
            <person name="Gilroy R."/>
            <person name="Ravi A."/>
            <person name="Getino M."/>
            <person name="Pursley I."/>
            <person name="Horton D.L."/>
            <person name="Alikhan N.F."/>
            <person name="Baker D."/>
            <person name="Gharbi K."/>
            <person name="Hall N."/>
            <person name="Watson M."/>
            <person name="Adriaenssens E.M."/>
            <person name="Foster-Nyarko E."/>
            <person name="Jarju S."/>
            <person name="Secka A."/>
            <person name="Antonio M."/>
            <person name="Oren A."/>
            <person name="Chaudhuri R.R."/>
            <person name="La Ragione R."/>
            <person name="Hildebrand F."/>
            <person name="Pallen M.J."/>
        </authorList>
    </citation>
    <scope>NUCLEOTIDE SEQUENCE</scope>
    <source>
        <strain evidence="4">CHK180-15479</strain>
    </source>
</reference>
<evidence type="ECO:0000259" key="3">
    <source>
        <dbReference type="Pfam" id="PF02449"/>
    </source>
</evidence>
<organism evidence="4 5">
    <name type="scientific">Candidatus Enterocloster excrementipullorum</name>
    <dbReference type="NCBI Taxonomy" id="2838559"/>
    <lineage>
        <taxon>Bacteria</taxon>
        <taxon>Bacillati</taxon>
        <taxon>Bacillota</taxon>
        <taxon>Clostridia</taxon>
        <taxon>Lachnospirales</taxon>
        <taxon>Lachnospiraceae</taxon>
        <taxon>Enterocloster</taxon>
    </lineage>
</organism>
<protein>
    <submittedName>
        <fullName evidence="4">Beta-galactosidase</fullName>
        <ecNumber evidence="4">3.2.1.23</ecNumber>
    </submittedName>
</protein>
<dbReference type="SUPFAM" id="SSF51445">
    <property type="entry name" value="(Trans)glycosidases"/>
    <property type="match status" value="1"/>
</dbReference>
<gene>
    <name evidence="4" type="ORF">H9704_11140</name>
</gene>
<sequence length="692" mass="79556">MKDLRIDISLSSIRKGMGMQTSDGWKVMPDQEGKVELELGAGNLMRNWPRYRFLILKLRINMEGMALVDACFYKAGDEEPSNRLRYQMIPQQSVTVLVDFAELQSKRYFLKTLPGMLKGMCSGMPISIGDAEMVKILIHAGCVCRFEHVIVEDCWLTNEPPEIRVEGSPMVDAFGQWIQKEWDTKIHSAEELKTILLDEYKRAQTDCVYPAGWSKYGGCLDMPFKKTGFFHLEKTKSRWWLVDPDGYGFFSNGVCYGSRMGVFGLVDGMQSLFAWLPKKTDEKYAAAWTNAGEIPEYVKRNGRESGVHRDMFNFARANMIRVFGADGWWDAWHKINTARLKRWGFNTIGVGVNNYSDERVMEYLEKAEIPFVWTLKEFPQTQIKIFRDFPDVFSKEYRNNAERFAREQLSPFLGNPYMIGYFINNEPEWRFQKVNLAERAFASREELESRSVLAEILREEYGGIEALNRAWNTEFSCFDDLLEPIEGADKFSEKAAQDCQRLHGHLVWKYENTVAEALKKLDPDHLDLGMRYSEAGGEAMAGCGAHDVFSFNCYRPEPETMLEIVRRTKDMPAVIGEYHIGGGDKGNLSHGLIASPNQEERGKALEYYMQRAMTHPCCVGAHYFEMNDQPLLGRFDGEGMEHGLIDICGQEFPPLVEHLIHTNHCLYDWVRGIRKPTEVKGELERVILCNYV</sequence>
<dbReference type="GO" id="GO:0009341">
    <property type="term" value="C:beta-galactosidase complex"/>
    <property type="evidence" value="ECO:0007669"/>
    <property type="project" value="InterPro"/>
</dbReference>
<dbReference type="GO" id="GO:0005975">
    <property type="term" value="P:carbohydrate metabolic process"/>
    <property type="evidence" value="ECO:0007669"/>
    <property type="project" value="InterPro"/>
</dbReference>
<dbReference type="Pfam" id="PF02449">
    <property type="entry name" value="Glyco_hydro_42"/>
    <property type="match status" value="1"/>
</dbReference>
<evidence type="ECO:0000313" key="5">
    <source>
        <dbReference type="Proteomes" id="UP000823910"/>
    </source>
</evidence>
<accession>A0A9D2N1I2</accession>
<dbReference type="Proteomes" id="UP000823910">
    <property type="component" value="Unassembled WGS sequence"/>
</dbReference>
<evidence type="ECO:0000256" key="1">
    <source>
        <dbReference type="ARBA" id="ARBA00022801"/>
    </source>
</evidence>
<name>A0A9D2N1I2_9FIRM</name>
<keyword evidence="1 4" id="KW-0378">Hydrolase</keyword>
<dbReference type="AlphaFoldDB" id="A0A9D2N1I2"/>
<keyword evidence="2 4" id="KW-0326">Glycosidase</keyword>
<dbReference type="InterPro" id="IPR017853">
    <property type="entry name" value="GH"/>
</dbReference>
<dbReference type="Gene3D" id="3.20.20.80">
    <property type="entry name" value="Glycosidases"/>
    <property type="match status" value="1"/>
</dbReference>
<proteinExistence type="predicted"/>
<dbReference type="GO" id="GO:0004565">
    <property type="term" value="F:beta-galactosidase activity"/>
    <property type="evidence" value="ECO:0007669"/>
    <property type="project" value="UniProtKB-EC"/>
</dbReference>
<feature type="domain" description="Glycoside hydrolase family 42 N-terminal" evidence="3">
    <location>
        <begin position="393"/>
        <end position="525"/>
    </location>
</feature>
<evidence type="ECO:0000256" key="2">
    <source>
        <dbReference type="ARBA" id="ARBA00023295"/>
    </source>
</evidence>
<evidence type="ECO:0000313" key="4">
    <source>
        <dbReference type="EMBL" id="HJC06687.1"/>
    </source>
</evidence>
<dbReference type="InterPro" id="IPR013529">
    <property type="entry name" value="Glyco_hydro_42_N"/>
</dbReference>
<dbReference type="EMBL" id="DWWT01000058">
    <property type="protein sequence ID" value="HJC06687.1"/>
    <property type="molecule type" value="Genomic_DNA"/>
</dbReference>
<comment type="caution">
    <text evidence="4">The sequence shown here is derived from an EMBL/GenBank/DDBJ whole genome shotgun (WGS) entry which is preliminary data.</text>
</comment>
<reference evidence="4" key="2">
    <citation type="submission" date="2021-04" db="EMBL/GenBank/DDBJ databases">
        <authorList>
            <person name="Gilroy R."/>
        </authorList>
    </citation>
    <scope>NUCLEOTIDE SEQUENCE</scope>
    <source>
        <strain evidence="4">CHK180-15479</strain>
    </source>
</reference>